<name>A0A1J1IR12_9DIPT</name>
<gene>
    <name evidence="1" type="ORF">CLUMA_CG015701</name>
</gene>
<accession>A0A1J1IR12</accession>
<reference evidence="1 2" key="1">
    <citation type="submission" date="2015-04" db="EMBL/GenBank/DDBJ databases">
        <authorList>
            <person name="Syromyatnikov M.Y."/>
            <person name="Popov V.N."/>
        </authorList>
    </citation>
    <scope>NUCLEOTIDE SEQUENCE [LARGE SCALE GENOMIC DNA]</scope>
</reference>
<sequence length="62" mass="6791">MEAEKQIHSALGSLVSIKTLDICIEYGEKIETYAVAMTNFSESKIAKSFMTLQFNAIEDSGG</sequence>
<proteinExistence type="predicted"/>
<dbReference type="Proteomes" id="UP000183832">
    <property type="component" value="Unassembled WGS sequence"/>
</dbReference>
<organism evidence="1 2">
    <name type="scientific">Clunio marinus</name>
    <dbReference type="NCBI Taxonomy" id="568069"/>
    <lineage>
        <taxon>Eukaryota</taxon>
        <taxon>Metazoa</taxon>
        <taxon>Ecdysozoa</taxon>
        <taxon>Arthropoda</taxon>
        <taxon>Hexapoda</taxon>
        <taxon>Insecta</taxon>
        <taxon>Pterygota</taxon>
        <taxon>Neoptera</taxon>
        <taxon>Endopterygota</taxon>
        <taxon>Diptera</taxon>
        <taxon>Nematocera</taxon>
        <taxon>Chironomoidea</taxon>
        <taxon>Chironomidae</taxon>
        <taxon>Clunio</taxon>
    </lineage>
</organism>
<protein>
    <submittedName>
        <fullName evidence="1">CLUMA_CG015701, isoform A</fullName>
    </submittedName>
</protein>
<evidence type="ECO:0000313" key="1">
    <source>
        <dbReference type="EMBL" id="CRL02178.1"/>
    </source>
</evidence>
<keyword evidence="2" id="KW-1185">Reference proteome</keyword>
<evidence type="ECO:0000313" key="2">
    <source>
        <dbReference type="Proteomes" id="UP000183832"/>
    </source>
</evidence>
<dbReference type="EMBL" id="CVRI01000057">
    <property type="protein sequence ID" value="CRL02178.1"/>
    <property type="molecule type" value="Genomic_DNA"/>
</dbReference>
<dbReference type="AlphaFoldDB" id="A0A1J1IR12"/>